<protein>
    <submittedName>
        <fullName evidence="2">Uncharacterized protein</fullName>
    </submittedName>
</protein>
<proteinExistence type="predicted"/>
<feature type="region of interest" description="Disordered" evidence="1">
    <location>
        <begin position="1"/>
        <end position="23"/>
    </location>
</feature>
<feature type="region of interest" description="Disordered" evidence="1">
    <location>
        <begin position="76"/>
        <end position="111"/>
    </location>
</feature>
<evidence type="ECO:0000313" key="2">
    <source>
        <dbReference type="EMBL" id="KKM72926.1"/>
    </source>
</evidence>
<evidence type="ECO:0000256" key="1">
    <source>
        <dbReference type="SAM" id="MobiDB-lite"/>
    </source>
</evidence>
<dbReference type="EMBL" id="LAZR01009384">
    <property type="protein sequence ID" value="KKM72926.1"/>
    <property type="molecule type" value="Genomic_DNA"/>
</dbReference>
<name>A0A0F9KE36_9ZZZZ</name>
<gene>
    <name evidence="2" type="ORF">LCGC14_1415650</name>
</gene>
<comment type="caution">
    <text evidence="2">The sequence shown here is derived from an EMBL/GenBank/DDBJ whole genome shotgun (WGS) entry which is preliminary data.</text>
</comment>
<dbReference type="AlphaFoldDB" id="A0A0F9KE36"/>
<sequence>MGVGSRPNMPYTTKAKRRDGGGYDFSFGSKGKKLLAVAEKVAGKWQITDGFASNLPNLFVKLRDLKVSWGELAATSYGQASPPSTTRGGPPSIRKGPPSLKPKPPAPVDHGPTCPECERPVTGWFDDLPPCRCNSANDVGYTPDPFDRKMYSTERGGPRVSEYGALDMVYHWMMRNAEYVQTEGVMDSPWKEVQETLWRNLGYAEYRPSRFDALAEPGESIAEPAA</sequence>
<feature type="compositionally biased region" description="Low complexity" evidence="1">
    <location>
        <begin position="81"/>
        <end position="98"/>
    </location>
</feature>
<organism evidence="2">
    <name type="scientific">marine sediment metagenome</name>
    <dbReference type="NCBI Taxonomy" id="412755"/>
    <lineage>
        <taxon>unclassified sequences</taxon>
        <taxon>metagenomes</taxon>
        <taxon>ecological metagenomes</taxon>
    </lineage>
</organism>
<accession>A0A0F9KE36</accession>
<reference evidence="2" key="1">
    <citation type="journal article" date="2015" name="Nature">
        <title>Complex archaea that bridge the gap between prokaryotes and eukaryotes.</title>
        <authorList>
            <person name="Spang A."/>
            <person name="Saw J.H."/>
            <person name="Jorgensen S.L."/>
            <person name="Zaremba-Niedzwiedzka K."/>
            <person name="Martijn J."/>
            <person name="Lind A.E."/>
            <person name="van Eijk R."/>
            <person name="Schleper C."/>
            <person name="Guy L."/>
            <person name="Ettema T.J."/>
        </authorList>
    </citation>
    <scope>NUCLEOTIDE SEQUENCE</scope>
</reference>